<sequence length="221" mass="23866">MYVPDILTAPANATVGSIGEWSFLDDGVARIGVRERAPGTYSDSGAGVDEMIFSAAGRYSVAHDGGAFDVVPGSSWVKPRNWASTTTVHQASREMYVIDTRAGESAPPAFLSNAYTLDLGTPNPRANPRAGEPKDSLHIMWEHNGLETGVWECTPGSFGISRDGYDEVMMILSGRATMHATNGHIFTLQAGSVLLTPEGFVGYWIIEETIRKVYTKVLRPA</sequence>
<name>A0A6J7EWK9_9ZZZZ</name>
<reference evidence="2" key="1">
    <citation type="submission" date="2020-05" db="EMBL/GenBank/DDBJ databases">
        <authorList>
            <person name="Chiriac C."/>
            <person name="Salcher M."/>
            <person name="Ghai R."/>
            <person name="Kavagutti S V."/>
        </authorList>
    </citation>
    <scope>NUCLEOTIDE SEQUENCE</scope>
</reference>
<dbReference type="InterPro" id="IPR014710">
    <property type="entry name" value="RmlC-like_jellyroll"/>
</dbReference>
<dbReference type="PANTHER" id="PTHR40943">
    <property type="entry name" value="CYTOPLASMIC PROTEIN-RELATED"/>
    <property type="match status" value="1"/>
</dbReference>
<accession>A0A6J7EWK9</accession>
<dbReference type="Gene3D" id="2.60.120.10">
    <property type="entry name" value="Jelly Rolls"/>
    <property type="match status" value="2"/>
</dbReference>
<dbReference type="PANTHER" id="PTHR40943:SF1">
    <property type="entry name" value="CYTOPLASMIC PROTEIN"/>
    <property type="match status" value="1"/>
</dbReference>
<evidence type="ECO:0000259" key="1">
    <source>
        <dbReference type="Pfam" id="PF05899"/>
    </source>
</evidence>
<dbReference type="SUPFAM" id="SSF51182">
    <property type="entry name" value="RmlC-like cupins"/>
    <property type="match status" value="1"/>
</dbReference>
<dbReference type="AlphaFoldDB" id="A0A6J7EWK9"/>
<dbReference type="EMBL" id="CAFBLP010000064">
    <property type="protein sequence ID" value="CAB4885888.1"/>
    <property type="molecule type" value="Genomic_DNA"/>
</dbReference>
<evidence type="ECO:0000313" key="2">
    <source>
        <dbReference type="EMBL" id="CAB4885888.1"/>
    </source>
</evidence>
<protein>
    <submittedName>
        <fullName evidence="2">Unannotated protein</fullName>
    </submittedName>
</protein>
<dbReference type="InterPro" id="IPR011051">
    <property type="entry name" value="RmlC_Cupin_sf"/>
</dbReference>
<dbReference type="Pfam" id="PF05899">
    <property type="entry name" value="Cupin_3"/>
    <property type="match status" value="1"/>
</dbReference>
<proteinExistence type="predicted"/>
<dbReference type="InterPro" id="IPR008579">
    <property type="entry name" value="UGlyAH_Cupin_dom"/>
</dbReference>
<feature type="domain" description="(S)-ureidoglycine aminohydrolase cupin" evidence="1">
    <location>
        <begin position="147"/>
        <end position="214"/>
    </location>
</feature>
<gene>
    <name evidence="2" type="ORF">UFOPK3376_02206</name>
</gene>
<organism evidence="2">
    <name type="scientific">freshwater metagenome</name>
    <dbReference type="NCBI Taxonomy" id="449393"/>
    <lineage>
        <taxon>unclassified sequences</taxon>
        <taxon>metagenomes</taxon>
        <taxon>ecological metagenomes</taxon>
    </lineage>
</organism>